<evidence type="ECO:0000259" key="8">
    <source>
        <dbReference type="Pfam" id="PF00082"/>
    </source>
</evidence>
<feature type="chain" id="PRO_5046744799" evidence="7">
    <location>
        <begin position="24"/>
        <end position="484"/>
    </location>
</feature>
<keyword evidence="3 5" id="KW-0378">Hydrolase</keyword>
<evidence type="ECO:0000256" key="5">
    <source>
        <dbReference type="PROSITE-ProRule" id="PRU01240"/>
    </source>
</evidence>
<dbReference type="InterPro" id="IPR036852">
    <property type="entry name" value="Peptidase_S8/S53_dom_sf"/>
</dbReference>
<feature type="domain" description="Peptidase S8/S53" evidence="8">
    <location>
        <begin position="255"/>
        <end position="481"/>
    </location>
</feature>
<feature type="active site" description="Charge relay system" evidence="5">
    <location>
        <position position="289"/>
    </location>
</feature>
<keyword evidence="2 5" id="KW-0645">Protease</keyword>
<accession>A0ABT8ZUN3</accession>
<dbReference type="Gene3D" id="3.40.50.200">
    <property type="entry name" value="Peptidase S8/S53 domain"/>
    <property type="match status" value="1"/>
</dbReference>
<dbReference type="PANTHER" id="PTHR43806">
    <property type="entry name" value="PEPTIDASE S8"/>
    <property type="match status" value="1"/>
</dbReference>
<dbReference type="EMBL" id="JAUQOM010000017">
    <property type="protein sequence ID" value="MDO7837161.1"/>
    <property type="molecule type" value="Genomic_DNA"/>
</dbReference>
<sequence length="484" mass="51681">MVRYSFAVAALTLAASLSVPGLARDPQDVPDGSRAQERLDRDLQRAAERANEIAGRYAEERTRIEERAIREPARAAEDLAKLDADRVREEGKLAEERAKISEDFAEESAKEAEDAAEDLAERAEDAAEDNSGHGSSREIRDLGLAEGAEHDEAGFPVRRGEVVAMDLSPETLATAQARGFRLIERRKFEGLDREIVRLAAPEGKTSVMARDQLRQIDPAAVVDLVHYYGLNLTAGSHGKRLASQRPITHRQGSLTIGMIDTAVGRHPALSSARVIPWAAGNLAAAPFEHGTAVASLLAGEGSSTIYSANIFRGPANRPYTSADVIAQALEWMIASRVMTVNMSLAGPRNAVLDRLIQGAQGRGYQIVAAAGNGGPTAPPAYPAAVPGVVAVTAVDRDMRIYRYANRGRYIVVAARGVDVVAARSAGGVASFNGTSFATPHVAGWIARCRAEGATAVSCRDRLRNSARDLGPAGFDEIYGHGFVD</sequence>
<evidence type="ECO:0000256" key="3">
    <source>
        <dbReference type="ARBA" id="ARBA00022801"/>
    </source>
</evidence>
<dbReference type="Proteomes" id="UP001176471">
    <property type="component" value="Unassembled WGS sequence"/>
</dbReference>
<feature type="region of interest" description="Disordered" evidence="6">
    <location>
        <begin position="92"/>
        <end position="137"/>
    </location>
</feature>
<dbReference type="RefSeq" id="WP_304537466.1">
    <property type="nucleotide sequence ID" value="NZ_JAUQOM010000017.1"/>
</dbReference>
<evidence type="ECO:0000256" key="4">
    <source>
        <dbReference type="ARBA" id="ARBA00022825"/>
    </source>
</evidence>
<keyword evidence="7" id="KW-0732">Signal</keyword>
<dbReference type="SUPFAM" id="SSF52743">
    <property type="entry name" value="Subtilisin-like"/>
    <property type="match status" value="1"/>
</dbReference>
<dbReference type="PROSITE" id="PS00138">
    <property type="entry name" value="SUBTILASE_SER"/>
    <property type="match status" value="1"/>
</dbReference>
<evidence type="ECO:0000313" key="10">
    <source>
        <dbReference type="Proteomes" id="UP001176471"/>
    </source>
</evidence>
<dbReference type="InterPro" id="IPR050131">
    <property type="entry name" value="Peptidase_S8_subtilisin-like"/>
</dbReference>
<reference evidence="9" key="1">
    <citation type="submission" date="2023-07" db="EMBL/GenBank/DDBJ databases">
        <title>Bacterial whole genome sequence for Sphingobium sp. HBC34.</title>
        <authorList>
            <person name="Le V."/>
            <person name="Ko S.-R."/>
            <person name="Ahn C.-Y."/>
            <person name="Oh H.-M."/>
        </authorList>
    </citation>
    <scope>NUCLEOTIDE SEQUENCE</scope>
    <source>
        <strain evidence="9">HBC34</strain>
    </source>
</reference>
<feature type="active site" description="Charge relay system" evidence="5">
    <location>
        <position position="260"/>
    </location>
</feature>
<organism evidence="9 10">
    <name type="scientific">Sphingobium cyanobacteriorum</name>
    <dbReference type="NCBI Taxonomy" id="3063954"/>
    <lineage>
        <taxon>Bacteria</taxon>
        <taxon>Pseudomonadati</taxon>
        <taxon>Pseudomonadota</taxon>
        <taxon>Alphaproteobacteria</taxon>
        <taxon>Sphingomonadales</taxon>
        <taxon>Sphingomonadaceae</taxon>
        <taxon>Sphingobium</taxon>
    </lineage>
</organism>
<dbReference type="PANTHER" id="PTHR43806:SF11">
    <property type="entry name" value="CEREVISIN-RELATED"/>
    <property type="match status" value="1"/>
</dbReference>
<dbReference type="InterPro" id="IPR000209">
    <property type="entry name" value="Peptidase_S8/S53_dom"/>
</dbReference>
<feature type="signal peptide" evidence="7">
    <location>
        <begin position="1"/>
        <end position="23"/>
    </location>
</feature>
<dbReference type="Pfam" id="PF00082">
    <property type="entry name" value="Peptidase_S8"/>
    <property type="match status" value="1"/>
</dbReference>
<evidence type="ECO:0000256" key="7">
    <source>
        <dbReference type="SAM" id="SignalP"/>
    </source>
</evidence>
<keyword evidence="10" id="KW-1185">Reference proteome</keyword>
<proteinExistence type="inferred from homology"/>
<evidence type="ECO:0000256" key="2">
    <source>
        <dbReference type="ARBA" id="ARBA00022670"/>
    </source>
</evidence>
<comment type="caution">
    <text evidence="9">The sequence shown here is derived from an EMBL/GenBank/DDBJ whole genome shotgun (WGS) entry which is preliminary data.</text>
</comment>
<evidence type="ECO:0000256" key="6">
    <source>
        <dbReference type="SAM" id="MobiDB-lite"/>
    </source>
</evidence>
<comment type="similarity">
    <text evidence="1 5">Belongs to the peptidase S8 family.</text>
</comment>
<protein>
    <submittedName>
        <fullName evidence="9">S8 family serine peptidase</fullName>
    </submittedName>
</protein>
<gene>
    <name evidence="9" type="ORF">Q4610_19120</name>
</gene>
<feature type="active site" description="Charge relay system" evidence="5">
    <location>
        <position position="435"/>
    </location>
</feature>
<dbReference type="CDD" id="cd05561">
    <property type="entry name" value="Peptidases_S8_4"/>
    <property type="match status" value="1"/>
</dbReference>
<keyword evidence="4 5" id="KW-0720">Serine protease</keyword>
<feature type="compositionally biased region" description="Basic and acidic residues" evidence="6">
    <location>
        <begin position="92"/>
        <end position="125"/>
    </location>
</feature>
<name>A0ABT8ZUN3_9SPHN</name>
<evidence type="ECO:0000256" key="1">
    <source>
        <dbReference type="ARBA" id="ARBA00011073"/>
    </source>
</evidence>
<dbReference type="InterPro" id="IPR023828">
    <property type="entry name" value="Peptidase_S8_Ser-AS"/>
</dbReference>
<evidence type="ECO:0000313" key="9">
    <source>
        <dbReference type="EMBL" id="MDO7837161.1"/>
    </source>
</evidence>
<dbReference type="PROSITE" id="PS51892">
    <property type="entry name" value="SUBTILASE"/>
    <property type="match status" value="1"/>
</dbReference>